<feature type="non-terminal residue" evidence="15">
    <location>
        <position position="1"/>
    </location>
</feature>
<evidence type="ECO:0000313" key="15">
    <source>
        <dbReference type="EMBL" id="JAP87733.1"/>
    </source>
</evidence>
<proteinExistence type="inferred from homology"/>
<dbReference type="Pfam" id="PF17039">
    <property type="entry name" value="Glyco_tran_10_N"/>
    <property type="match status" value="1"/>
</dbReference>
<dbReference type="EC" id="2.4.1.-" evidence="12"/>
<dbReference type="EMBL" id="GEDV01000824">
    <property type="protein sequence ID" value="JAP87733.1"/>
    <property type="molecule type" value="Transcribed_RNA"/>
</dbReference>
<evidence type="ECO:0000259" key="14">
    <source>
        <dbReference type="Pfam" id="PF17039"/>
    </source>
</evidence>
<evidence type="ECO:0000256" key="4">
    <source>
        <dbReference type="ARBA" id="ARBA00022676"/>
    </source>
</evidence>
<evidence type="ECO:0000256" key="3">
    <source>
        <dbReference type="ARBA" id="ARBA00008919"/>
    </source>
</evidence>
<keyword evidence="6 12" id="KW-0812">Transmembrane</keyword>
<accession>A0A131Z8P6</accession>
<dbReference type="InterPro" id="IPR001503">
    <property type="entry name" value="Glyco_trans_10"/>
</dbReference>
<keyword evidence="8 12" id="KW-1133">Transmembrane helix</keyword>
<dbReference type="SUPFAM" id="SSF53756">
    <property type="entry name" value="UDP-Glycosyltransferase/glycogen phosphorylase"/>
    <property type="match status" value="1"/>
</dbReference>
<reference evidence="15" key="1">
    <citation type="journal article" date="2016" name="Ticks Tick Borne Dis.">
        <title>De novo assembly and annotation of the salivary gland transcriptome of Rhipicephalus appendiculatus male and female ticks during blood feeding.</title>
        <authorList>
            <person name="de Castro M.H."/>
            <person name="de Klerk D."/>
            <person name="Pienaar R."/>
            <person name="Latif A.A."/>
            <person name="Rees D.J."/>
            <person name="Mans B.J."/>
        </authorList>
    </citation>
    <scope>NUCLEOTIDE SEQUENCE</scope>
    <source>
        <tissue evidence="15">Salivary glands</tissue>
    </source>
</reference>
<keyword evidence="9 12" id="KW-0333">Golgi apparatus</keyword>
<feature type="domain" description="Fucosyltransferase C-terminal" evidence="13">
    <location>
        <begin position="235"/>
        <end position="411"/>
    </location>
</feature>
<protein>
    <recommendedName>
        <fullName evidence="12">Fucosyltransferase</fullName>
        <ecNumber evidence="12">2.4.1.-</ecNumber>
    </recommendedName>
</protein>
<evidence type="ECO:0000256" key="11">
    <source>
        <dbReference type="ARBA" id="ARBA00023180"/>
    </source>
</evidence>
<keyword evidence="11" id="KW-0325">Glycoprotein</keyword>
<dbReference type="GO" id="GO:0008417">
    <property type="term" value="F:fucosyltransferase activity"/>
    <property type="evidence" value="ECO:0007669"/>
    <property type="project" value="InterPro"/>
</dbReference>
<dbReference type="Pfam" id="PF00852">
    <property type="entry name" value="Glyco_transf_10"/>
    <property type="match status" value="1"/>
</dbReference>
<evidence type="ECO:0000256" key="10">
    <source>
        <dbReference type="ARBA" id="ARBA00023136"/>
    </source>
</evidence>
<evidence type="ECO:0000256" key="9">
    <source>
        <dbReference type="ARBA" id="ARBA00023034"/>
    </source>
</evidence>
<feature type="transmembrane region" description="Helical" evidence="12">
    <location>
        <begin position="54"/>
        <end position="73"/>
    </location>
</feature>
<evidence type="ECO:0000256" key="7">
    <source>
        <dbReference type="ARBA" id="ARBA00022968"/>
    </source>
</evidence>
<dbReference type="UniPathway" id="UPA00378"/>
<keyword evidence="7" id="KW-0735">Signal-anchor</keyword>
<dbReference type="GO" id="GO:0032580">
    <property type="term" value="C:Golgi cisterna membrane"/>
    <property type="evidence" value="ECO:0007669"/>
    <property type="project" value="UniProtKB-SubCell"/>
</dbReference>
<dbReference type="InterPro" id="IPR038577">
    <property type="entry name" value="GT10-like_C_sf"/>
</dbReference>
<keyword evidence="5 12" id="KW-0808">Transferase</keyword>
<evidence type="ECO:0000256" key="8">
    <source>
        <dbReference type="ARBA" id="ARBA00022989"/>
    </source>
</evidence>
<feature type="domain" description="Fucosyltransferase N-terminal" evidence="14">
    <location>
        <begin position="105"/>
        <end position="214"/>
    </location>
</feature>
<dbReference type="InterPro" id="IPR031481">
    <property type="entry name" value="Glyco_tran_10_N"/>
</dbReference>
<evidence type="ECO:0000256" key="5">
    <source>
        <dbReference type="ARBA" id="ARBA00022679"/>
    </source>
</evidence>
<dbReference type="Gene3D" id="3.40.50.11660">
    <property type="entry name" value="Glycosyl transferase family 10, C-terminal domain"/>
    <property type="match status" value="1"/>
</dbReference>
<comment type="subcellular location">
    <subcellularLocation>
        <location evidence="1 12">Golgi apparatus</location>
        <location evidence="1 12">Golgi stack membrane</location>
        <topology evidence="1 12">Single-pass type II membrane protein</topology>
    </subcellularLocation>
</comment>
<dbReference type="PANTHER" id="PTHR48438:SF1">
    <property type="entry name" value="ALPHA-(1,3)-FUCOSYLTRANSFERASE C-RELATED"/>
    <property type="match status" value="1"/>
</dbReference>
<comment type="pathway">
    <text evidence="2">Protein modification; protein glycosylation.</text>
</comment>
<evidence type="ECO:0000256" key="6">
    <source>
        <dbReference type="ARBA" id="ARBA00022692"/>
    </source>
</evidence>
<dbReference type="InterPro" id="IPR055270">
    <property type="entry name" value="Glyco_tran_10_C"/>
</dbReference>
<dbReference type="PANTHER" id="PTHR48438">
    <property type="entry name" value="ALPHA-(1,3)-FUCOSYLTRANSFERASE C-RELATED"/>
    <property type="match status" value="1"/>
</dbReference>
<dbReference type="FunFam" id="3.40.50.11660:FF:000006">
    <property type="entry name" value="Alpha-(1,3)-fucosyltransferase C"/>
    <property type="match status" value="1"/>
</dbReference>
<evidence type="ECO:0000259" key="13">
    <source>
        <dbReference type="Pfam" id="PF00852"/>
    </source>
</evidence>
<comment type="similarity">
    <text evidence="3 12">Belongs to the glycosyltransferase 10 family.</text>
</comment>
<keyword evidence="10 12" id="KW-0472">Membrane</keyword>
<evidence type="ECO:0000256" key="1">
    <source>
        <dbReference type="ARBA" id="ARBA00004447"/>
    </source>
</evidence>
<organism evidence="15">
    <name type="scientific">Rhipicephalus appendiculatus</name>
    <name type="common">Brown ear tick</name>
    <dbReference type="NCBI Taxonomy" id="34631"/>
    <lineage>
        <taxon>Eukaryota</taxon>
        <taxon>Metazoa</taxon>
        <taxon>Ecdysozoa</taxon>
        <taxon>Arthropoda</taxon>
        <taxon>Chelicerata</taxon>
        <taxon>Arachnida</taxon>
        <taxon>Acari</taxon>
        <taxon>Parasitiformes</taxon>
        <taxon>Ixodida</taxon>
        <taxon>Ixodoidea</taxon>
        <taxon>Ixodidae</taxon>
        <taxon>Rhipicephalinae</taxon>
        <taxon>Rhipicephalus</taxon>
        <taxon>Rhipicephalus</taxon>
    </lineage>
</organism>
<dbReference type="AlphaFoldDB" id="A0A131Z8P6"/>
<evidence type="ECO:0000256" key="2">
    <source>
        <dbReference type="ARBA" id="ARBA00004922"/>
    </source>
</evidence>
<sequence>GLVQSECSLQDFGGRSGSPSGIRQHSSTWAPAWFTCDLSLTMTPVMMLIQRKRLVLLLTAPILCFYVFLRTRYIRTTYVSMPELKGHSCPLLNSGNSSNVTKLMPRILLWTPFFTHWYSTLNDARVGDILLANCSSNCTITNDPCLVIHSDAVGFHVNSINIENLPRKRFNWQKWVFSLMESPPHTHLEDFNHTYHMFNWTMTYRRDSDIVDVYHRVTARDRNSTLPKVDLKALWKSKNKTAVWMVSHCVTDGAREVFVAEMRKYVDVDVYGECGDYECPRSRGDACYVDFERTYFYMLAFENSICVDYVTEKLFNPLHHYLVPVVFGGANYRERAPPHCAVLDALSFGSPESLAEYLRELSDNYTEYASYLKWKESHQIKWQDVFCKLCAKLHNQAEVQRASSYDDIGSWWFGKGRQCRSWDRVERTLLSREAREKLGQLRLTYSHWVQRPSTGDLTNQSTDDTRG</sequence>
<evidence type="ECO:0000256" key="12">
    <source>
        <dbReference type="RuleBase" id="RU003832"/>
    </source>
</evidence>
<name>A0A131Z8P6_RHIAP</name>
<keyword evidence="4 12" id="KW-0328">Glycosyltransferase</keyword>